<dbReference type="GO" id="GO:0030286">
    <property type="term" value="C:dynein complex"/>
    <property type="evidence" value="ECO:0007669"/>
    <property type="project" value="InterPro"/>
</dbReference>
<dbReference type="OrthoDB" id="6428478at2759"/>
<dbReference type="InterPro" id="IPR027417">
    <property type="entry name" value="P-loop_NTPase"/>
</dbReference>
<dbReference type="AlphaFoldDB" id="A0A8X6TWY1"/>
<reference evidence="1" key="1">
    <citation type="submission" date="2020-08" db="EMBL/GenBank/DDBJ databases">
        <title>Multicomponent nature underlies the extraordinary mechanical properties of spider dragline silk.</title>
        <authorList>
            <person name="Kono N."/>
            <person name="Nakamura H."/>
            <person name="Mori M."/>
            <person name="Yoshida Y."/>
            <person name="Ohtoshi R."/>
            <person name="Malay A.D."/>
            <person name="Moran D.A.P."/>
            <person name="Tomita M."/>
            <person name="Numata K."/>
            <person name="Arakawa K."/>
        </authorList>
    </citation>
    <scope>NUCLEOTIDE SEQUENCE</scope>
</reference>
<comment type="caution">
    <text evidence="1">The sequence shown here is derived from an EMBL/GenBank/DDBJ whole genome shotgun (WGS) entry which is preliminary data.</text>
</comment>
<gene>
    <name evidence="1" type="primary">Dnah12</name>
    <name evidence="1" type="ORF">NPIL_640471</name>
</gene>
<accession>A0A8X6TWY1</accession>
<dbReference type="InterPro" id="IPR026983">
    <property type="entry name" value="DHC"/>
</dbReference>
<dbReference type="PANTHER" id="PTHR22878">
    <property type="entry name" value="DYNEIN HEAVY CHAIN 6, AXONEMAL-LIKE-RELATED"/>
    <property type="match status" value="1"/>
</dbReference>
<feature type="non-terminal residue" evidence="1">
    <location>
        <position position="1"/>
    </location>
</feature>
<dbReference type="Pfam" id="PF12775">
    <property type="entry name" value="AAA_7"/>
    <property type="match status" value="1"/>
</dbReference>
<dbReference type="SUPFAM" id="SSF52540">
    <property type="entry name" value="P-loop containing nucleoside triphosphate hydrolases"/>
    <property type="match status" value="1"/>
</dbReference>
<dbReference type="GO" id="GO:0007018">
    <property type="term" value="P:microtubule-based movement"/>
    <property type="evidence" value="ECO:0007669"/>
    <property type="project" value="InterPro"/>
</dbReference>
<dbReference type="Proteomes" id="UP000887013">
    <property type="component" value="Unassembled WGS sequence"/>
</dbReference>
<dbReference type="EMBL" id="BMAW01066584">
    <property type="protein sequence ID" value="GFT55586.1"/>
    <property type="molecule type" value="Genomic_DNA"/>
</dbReference>
<keyword evidence="2" id="KW-1185">Reference proteome</keyword>
<evidence type="ECO:0000313" key="2">
    <source>
        <dbReference type="Proteomes" id="UP000887013"/>
    </source>
</evidence>
<name>A0A8X6TWY1_NEPPI</name>
<dbReference type="GO" id="GO:0051959">
    <property type="term" value="F:dynein light intermediate chain binding"/>
    <property type="evidence" value="ECO:0007669"/>
    <property type="project" value="InterPro"/>
</dbReference>
<protein>
    <submittedName>
        <fullName evidence="1">Dynein heavy chain 12, axonemal</fullName>
    </submittedName>
</protein>
<evidence type="ECO:0000313" key="1">
    <source>
        <dbReference type="EMBL" id="GFT55586.1"/>
    </source>
</evidence>
<dbReference type="Gene3D" id="3.40.50.300">
    <property type="entry name" value="P-loop containing nucleotide triphosphate hydrolases"/>
    <property type="match status" value="1"/>
</dbReference>
<organism evidence="1 2">
    <name type="scientific">Nephila pilipes</name>
    <name type="common">Giant wood spider</name>
    <name type="synonym">Nephila maculata</name>
    <dbReference type="NCBI Taxonomy" id="299642"/>
    <lineage>
        <taxon>Eukaryota</taxon>
        <taxon>Metazoa</taxon>
        <taxon>Ecdysozoa</taxon>
        <taxon>Arthropoda</taxon>
        <taxon>Chelicerata</taxon>
        <taxon>Arachnida</taxon>
        <taxon>Araneae</taxon>
        <taxon>Araneomorphae</taxon>
        <taxon>Entelegynae</taxon>
        <taxon>Araneoidea</taxon>
        <taxon>Nephilidae</taxon>
        <taxon>Nephila</taxon>
    </lineage>
</organism>
<dbReference type="PANTHER" id="PTHR22878:SF70">
    <property type="entry name" value="DYNEIN HEAVY CHAIN 2, AXONEMAL"/>
    <property type="match status" value="1"/>
</dbReference>
<proteinExistence type="predicted"/>
<dbReference type="GO" id="GO:0045505">
    <property type="term" value="F:dynein intermediate chain binding"/>
    <property type="evidence" value="ECO:0007669"/>
    <property type="project" value="InterPro"/>
</dbReference>
<sequence>MLVVQKVKKYINKGIRLNTNKSKKDAKPILFVGPTGTGKTAYVQDKMMKYLDKEVFVPSFIAFSTQTSASQAQDIIMSKLEKRRKGIFGPPFGKRCVIFIDDLNMPAVEIYGAQPPIELLRQFFDHGM</sequence>